<gene>
    <name evidence="2" type="ORF">OC842_001812</name>
</gene>
<name>A0AAN6JLM9_9BASI</name>
<feature type="compositionally biased region" description="Low complexity" evidence="1">
    <location>
        <begin position="657"/>
        <end position="666"/>
    </location>
</feature>
<evidence type="ECO:0000256" key="1">
    <source>
        <dbReference type="SAM" id="MobiDB-lite"/>
    </source>
</evidence>
<feature type="compositionally biased region" description="Basic and acidic residues" evidence="1">
    <location>
        <begin position="548"/>
        <end position="561"/>
    </location>
</feature>
<protein>
    <submittedName>
        <fullName evidence="2">Uncharacterized protein</fullName>
    </submittedName>
</protein>
<evidence type="ECO:0000313" key="3">
    <source>
        <dbReference type="Proteomes" id="UP001176521"/>
    </source>
</evidence>
<sequence length="952" mass="102222">MADHHAQSTADAAPSDPSRQAFLAAHLPEHTDGNFIQCLIDALLCDLLQPTNAFNHLDGRSIETRALLREGSSFSREQLLDIAPRPPAEHGNVAKLLRQAIAPTLAFAPEKSAKACAALPNMLALETLRDLEISMFQLSQKPRSLSTQVQASAIMLSSDDQALGVDLTCGSNASVACESIHPSSSAVARLVWTAANPAEPARQSGVMHAPSPAEAFHSPPDAVFLSPCPSNSRPLLAQLRPSEEQANHATLASGAQQQFSATTGKSISFQNLPKRVSVKAIETSSSRRLIDIVDSADDISILSVPTSQGSGSTSRSTQGEGDGHEHSIATIFTSGDVHLSGQGLVPLLLTEDGVRFEEEHAGGTGARGLINLGKIRKTSVQAEAAHPISNSKAEPLDRLWKDALTLHELCVIDIPSVCRESVVQDGQGSWDLLASIQRVNVEPSLEVEVRSQLLKGCGKARIDLLDAAFRSLNGALQPSLATESLLKLMEPDKRRAETAINALNLAPEVDADEGDILLASRHEAKGSIIALKHVEGPARPSPTQAFEPWRRPFSESDEHNRAAKRQRTENVATKTDVADLQQAISTEERGSDMSGTENAQAKVGRVERQSRSDAALLALIRGRRARLSTTVEANSWEHVNVGMDNFMFQRLAAAPSSAKSIPAEPSRSAEPTSGSDQVQTSGPGDSGQGEDNLPPPPPAHSHVYAASVRMLQNSAVLSELQKLKVQIVERDEAGVDLVCDLTSGVVFMKAFLLAESLQDTISIDAQRGIYRGFLRQLLSAPQYDSILVICELYTSSGHPLQITPVTQAALDNLHRLLQLREVPASHADSEASPPLGRPHVRVEMAKSAAEAARLCRRFADGLEEAALAPGAAMPGVQWSTNLELMLWKDRRAWLCNVPSDDELEVGAALNPLAAAFVAALRQSNPTLVEQGQIVDFLRRVLGSQRLSFLQVE</sequence>
<organism evidence="2 3">
    <name type="scientific">Tilletia horrida</name>
    <dbReference type="NCBI Taxonomy" id="155126"/>
    <lineage>
        <taxon>Eukaryota</taxon>
        <taxon>Fungi</taxon>
        <taxon>Dikarya</taxon>
        <taxon>Basidiomycota</taxon>
        <taxon>Ustilaginomycotina</taxon>
        <taxon>Exobasidiomycetes</taxon>
        <taxon>Tilletiales</taxon>
        <taxon>Tilletiaceae</taxon>
        <taxon>Tilletia</taxon>
    </lineage>
</organism>
<accession>A0AAN6JLM9</accession>
<feature type="region of interest" description="Disordered" evidence="1">
    <location>
        <begin position="657"/>
        <end position="701"/>
    </location>
</feature>
<dbReference type="EMBL" id="JAPDMQ010000069">
    <property type="protein sequence ID" value="KAK0536902.1"/>
    <property type="molecule type" value="Genomic_DNA"/>
</dbReference>
<keyword evidence="3" id="KW-1185">Reference proteome</keyword>
<evidence type="ECO:0000313" key="2">
    <source>
        <dbReference type="EMBL" id="KAK0536902.1"/>
    </source>
</evidence>
<comment type="caution">
    <text evidence="2">The sequence shown here is derived from an EMBL/GenBank/DDBJ whole genome shotgun (WGS) entry which is preliminary data.</text>
</comment>
<reference evidence="2" key="1">
    <citation type="journal article" date="2023" name="PhytoFront">
        <title>Draft Genome Resources of Seven Strains of Tilletia horrida, Causal Agent of Kernel Smut of Rice.</title>
        <authorList>
            <person name="Khanal S."/>
            <person name="Antony Babu S."/>
            <person name="Zhou X.G."/>
        </authorList>
    </citation>
    <scope>NUCLEOTIDE SEQUENCE</scope>
    <source>
        <strain evidence="2">TX3</strain>
    </source>
</reference>
<dbReference type="AlphaFoldDB" id="A0AAN6JLM9"/>
<feature type="region of interest" description="Disordered" evidence="1">
    <location>
        <begin position="536"/>
        <end position="610"/>
    </location>
</feature>
<proteinExistence type="predicted"/>
<feature type="compositionally biased region" description="Low complexity" evidence="1">
    <location>
        <begin position="302"/>
        <end position="319"/>
    </location>
</feature>
<feature type="compositionally biased region" description="Polar residues" evidence="1">
    <location>
        <begin position="669"/>
        <end position="683"/>
    </location>
</feature>
<dbReference type="Proteomes" id="UP001176521">
    <property type="component" value="Unassembled WGS sequence"/>
</dbReference>
<feature type="region of interest" description="Disordered" evidence="1">
    <location>
        <begin position="302"/>
        <end position="325"/>
    </location>
</feature>